<comment type="caution">
    <text evidence="1">The sequence shown here is derived from an EMBL/GenBank/DDBJ whole genome shotgun (WGS) entry which is preliminary data.</text>
</comment>
<protein>
    <submittedName>
        <fullName evidence="1">Uncharacterized protein</fullName>
    </submittedName>
</protein>
<feature type="non-terminal residue" evidence="1">
    <location>
        <position position="25"/>
    </location>
</feature>
<reference evidence="1" key="1">
    <citation type="submission" date="2013-12" db="EMBL/GenBank/DDBJ databases">
        <title>A Varibaculum cambriense genome reconstructed from a premature infant gut community with otherwise low bacterial novelty that shifts toward anaerobic metabolism during the third week of life.</title>
        <authorList>
            <person name="Brown C.T."/>
            <person name="Sharon I."/>
            <person name="Thomas B.C."/>
            <person name="Castelle C.J."/>
            <person name="Morowitz M.J."/>
            <person name="Banfield J.F."/>
        </authorList>
    </citation>
    <scope>NUCLEOTIDE SEQUENCE</scope>
</reference>
<gene>
    <name evidence="1" type="ORF">Q604_UNBC07423G0001</name>
</gene>
<sequence>MSKEAKMMDIFSAELKTVTPSPIHT</sequence>
<organism evidence="1">
    <name type="scientific">human gut metagenome</name>
    <dbReference type="NCBI Taxonomy" id="408170"/>
    <lineage>
        <taxon>unclassified sequences</taxon>
        <taxon>metagenomes</taxon>
        <taxon>organismal metagenomes</taxon>
    </lineage>
</organism>
<evidence type="ECO:0000313" key="1">
    <source>
        <dbReference type="EMBL" id="ETJ38470.1"/>
    </source>
</evidence>
<dbReference type="EMBL" id="AZMM01007423">
    <property type="protein sequence ID" value="ETJ38470.1"/>
    <property type="molecule type" value="Genomic_DNA"/>
</dbReference>
<name>W1Y9V2_9ZZZZ</name>
<proteinExistence type="predicted"/>
<dbReference type="AlphaFoldDB" id="W1Y9V2"/>
<accession>W1Y9V2</accession>